<protein>
    <recommendedName>
        <fullName evidence="4">DNA-binding protein</fullName>
    </recommendedName>
</protein>
<sequence>MAHPDMDADYWTMADIADYLEVKLRTVHTYRQRRKDGDPNGLPPEDKMIGRTPVWKPATITSWPRPGRGAGGGRPRKDDEF</sequence>
<dbReference type="RefSeq" id="WP_225958411.1">
    <property type="nucleotide sequence ID" value="NZ_BAAASY010000019.1"/>
</dbReference>
<comment type="caution">
    <text evidence="2">The sequence shown here is derived from an EMBL/GenBank/DDBJ whole genome shotgun (WGS) entry which is preliminary data.</text>
</comment>
<keyword evidence="3" id="KW-1185">Reference proteome</keyword>
<gene>
    <name evidence="2" type="ORF">H4W81_000411</name>
</gene>
<evidence type="ECO:0000313" key="2">
    <source>
        <dbReference type="EMBL" id="MBE1557632.1"/>
    </source>
</evidence>
<dbReference type="Proteomes" id="UP000661607">
    <property type="component" value="Unassembled WGS sequence"/>
</dbReference>
<evidence type="ECO:0000313" key="3">
    <source>
        <dbReference type="Proteomes" id="UP000661607"/>
    </source>
</evidence>
<organism evidence="2 3">
    <name type="scientific">Nonomuraea africana</name>
    <dbReference type="NCBI Taxonomy" id="46171"/>
    <lineage>
        <taxon>Bacteria</taxon>
        <taxon>Bacillati</taxon>
        <taxon>Actinomycetota</taxon>
        <taxon>Actinomycetes</taxon>
        <taxon>Streptosporangiales</taxon>
        <taxon>Streptosporangiaceae</taxon>
        <taxon>Nonomuraea</taxon>
    </lineage>
</organism>
<proteinExistence type="predicted"/>
<reference evidence="2 3" key="1">
    <citation type="submission" date="2020-10" db="EMBL/GenBank/DDBJ databases">
        <title>Sequencing the genomes of 1000 actinobacteria strains.</title>
        <authorList>
            <person name="Klenk H.-P."/>
        </authorList>
    </citation>
    <scope>NUCLEOTIDE SEQUENCE [LARGE SCALE GENOMIC DNA]</scope>
    <source>
        <strain evidence="2 3">DSM 43748</strain>
    </source>
</reference>
<evidence type="ECO:0008006" key="4">
    <source>
        <dbReference type="Google" id="ProtNLM"/>
    </source>
</evidence>
<dbReference type="EMBL" id="JADBEF010000001">
    <property type="protein sequence ID" value="MBE1557632.1"/>
    <property type="molecule type" value="Genomic_DNA"/>
</dbReference>
<name>A0ABR9K6I6_9ACTN</name>
<feature type="region of interest" description="Disordered" evidence="1">
    <location>
        <begin position="30"/>
        <end position="81"/>
    </location>
</feature>
<accession>A0ABR9K6I6</accession>
<evidence type="ECO:0000256" key="1">
    <source>
        <dbReference type="SAM" id="MobiDB-lite"/>
    </source>
</evidence>